<feature type="repeat" description="WD" evidence="3">
    <location>
        <begin position="564"/>
        <end position="605"/>
    </location>
</feature>
<dbReference type="InterPro" id="IPR015943">
    <property type="entry name" value="WD40/YVTN_repeat-like_dom_sf"/>
</dbReference>
<evidence type="ECO:0000313" key="7">
    <source>
        <dbReference type="EMBL" id="MDC0747134.1"/>
    </source>
</evidence>
<dbReference type="Gene3D" id="2.130.10.10">
    <property type="entry name" value="YVTN repeat-like/Quinoprotein amine dehydrogenase"/>
    <property type="match status" value="3"/>
</dbReference>
<sequence>MPGESFDDSIYRIERQRHEGFVGRAALLGRLDRLLGADERHRADRWVVVTGGPGMGKSALLAEWLARREAAGEVVPHHFIRRGEYDWDDPAKLVGSLVAQLEACFPDRREPEVDTRRHPAARLAAMLARVSAGELAPRGARLVVMIDGLDEYDPPAGAATADPLAAFLPHSLPRGVSFLCATRPKHPYLELLAARDGELLQIDLDEQELAEDNAVTVRAFWERAAPLLDLDARFVQEAAARACGNLQHAATLRRHLAGLPAAARRALDIPRGLAALLAKSWRRIAADPIARHGLGILCAAREALTLDELAVAAGWSDAGQREAFVRGTRELLVETKHPDGEGEYRLHHDSIRMHVAKELGAEAIRERHRELAQRLATWPSPGGAAARRYALRHGLIHRVEAADWKAAAGLAANLGYLEAKCRELGPRDAEADVARVAERCRASGDAELCQRLADLARALACESRWLWDAPEALAPLLWNRLRRMRQTEEKIETRLQVPAGATFLRVRCAVPPRSAALVRDLVGHSPHEVIKCAVTPDSKGVVSASFDRTLKVWDLGSGRLLRTLVGHTRWVTACAVMADGRRVVSGADDGILKVWDLESGRELATLRGHTGQVNACAAAADGPRVVSASNDGTLRVWDVERGCELATLEGHADWVRTCALTPDGQRVVSGSYDGTLKVWDLESGRVLATFEGHTDWVRACAVTADGRRVVSGSRDGTLRVWDLESGRTLVTMTGNGGWVLVCAVTPDGRHIVSGSLDGTLQLWDLESGRMLAVLRGHTDWVRSCVVTGDGRHAVSASGDGTLKVWDLARARAIGNGEADRVTACAISPDGRRVIWRAGDGTPRGLDLEDGGELGAEEVHAAGNLEQATARDAASVRVRAGLEVRAGPMLACAVTEDGRRAVTASADRTLRVWDVETGECLFTHRGDAAFTAVAATGACIAAGDANGEVCVLDWPPRRAALPTATPGPEAAPGARPAREPPRRHTILFLAANPGGTVRIALDEEARAIQEALERSRFRDRFELVTRWATQPDDLLRELVNLQPTVLHFSGHGGGDAAGEHRTGPRREFAEEPAPAAGGREQGLVFHHGEGRARLVSSDALAKVFGAAGASVRLVILNACHSEDHIEVLRAHVDCVVGMSGSICDAAARRYASGFYTGLGARQSVAAAHVQGCAAISLAGLPDADLPRLCVRAGASAERLVLAEGPP</sequence>
<evidence type="ECO:0000256" key="1">
    <source>
        <dbReference type="ARBA" id="ARBA00022574"/>
    </source>
</evidence>
<dbReference type="Gene3D" id="3.40.50.300">
    <property type="entry name" value="P-loop containing nucleotide triphosphate hydrolases"/>
    <property type="match status" value="1"/>
</dbReference>
<evidence type="ECO:0000256" key="4">
    <source>
        <dbReference type="SAM" id="MobiDB-lite"/>
    </source>
</evidence>
<dbReference type="SMART" id="SM00320">
    <property type="entry name" value="WD40"/>
    <property type="match status" value="9"/>
</dbReference>
<feature type="repeat" description="WD" evidence="3">
    <location>
        <begin position="606"/>
        <end position="647"/>
    </location>
</feature>
<dbReference type="InterPro" id="IPR001632">
    <property type="entry name" value="WD40_G-protein_beta-like"/>
</dbReference>
<feature type="repeat" description="WD" evidence="3">
    <location>
        <begin position="648"/>
        <end position="689"/>
    </location>
</feature>
<evidence type="ECO:0000259" key="6">
    <source>
        <dbReference type="Pfam" id="PF13191"/>
    </source>
</evidence>
<reference evidence="7 8" key="1">
    <citation type="submission" date="2022-11" db="EMBL/GenBank/DDBJ databases">
        <title>Minimal conservation of predation-associated metabolite biosynthetic gene clusters underscores biosynthetic potential of Myxococcota including descriptions for ten novel species: Archangium lansinium sp. nov., Myxococcus landrumus sp. nov., Nannocystis bai.</title>
        <authorList>
            <person name="Ahearne A."/>
            <person name="Stevens C."/>
            <person name="Dowd S."/>
        </authorList>
    </citation>
    <scope>NUCLEOTIDE SEQUENCE [LARGE SCALE GENOMIC DNA]</scope>
    <source>
        <strain evidence="7 8">RJM3</strain>
    </source>
</reference>
<feature type="region of interest" description="Disordered" evidence="4">
    <location>
        <begin position="960"/>
        <end position="979"/>
    </location>
</feature>
<feature type="repeat" description="WD" evidence="3">
    <location>
        <begin position="774"/>
        <end position="815"/>
    </location>
</feature>
<name>A0ABT5F0J3_9BACT</name>
<dbReference type="SUPFAM" id="SSF52540">
    <property type="entry name" value="P-loop containing nucleoside triphosphate hydrolases"/>
    <property type="match status" value="1"/>
</dbReference>
<proteinExistence type="predicted"/>
<evidence type="ECO:0000313" key="8">
    <source>
        <dbReference type="Proteomes" id="UP001221411"/>
    </source>
</evidence>
<feature type="repeat" description="WD" evidence="3">
    <location>
        <begin position="522"/>
        <end position="563"/>
    </location>
</feature>
<dbReference type="PRINTS" id="PR00319">
    <property type="entry name" value="GPROTEINB"/>
</dbReference>
<feature type="domain" description="CHAT" evidence="5">
    <location>
        <begin position="1001"/>
        <end position="1166"/>
    </location>
</feature>
<dbReference type="Pfam" id="PF13191">
    <property type="entry name" value="AAA_16"/>
    <property type="match status" value="1"/>
</dbReference>
<dbReference type="Pfam" id="PF12770">
    <property type="entry name" value="CHAT"/>
    <property type="match status" value="1"/>
</dbReference>
<dbReference type="PROSITE" id="PS50294">
    <property type="entry name" value="WD_REPEATS_REGION"/>
    <property type="match status" value="7"/>
</dbReference>
<dbReference type="InterPro" id="IPR019775">
    <property type="entry name" value="WD40_repeat_CS"/>
</dbReference>
<dbReference type="InterPro" id="IPR011047">
    <property type="entry name" value="Quinoprotein_ADH-like_sf"/>
</dbReference>
<keyword evidence="8" id="KW-1185">Reference proteome</keyword>
<dbReference type="InterPro" id="IPR020472">
    <property type="entry name" value="WD40_PAC1"/>
</dbReference>
<dbReference type="InterPro" id="IPR024983">
    <property type="entry name" value="CHAT_dom"/>
</dbReference>
<dbReference type="InterPro" id="IPR027417">
    <property type="entry name" value="P-loop_NTPase"/>
</dbReference>
<feature type="compositionally biased region" description="Low complexity" evidence="4">
    <location>
        <begin position="960"/>
        <end position="974"/>
    </location>
</feature>
<feature type="domain" description="Orc1-like AAA ATPase" evidence="6">
    <location>
        <begin position="21"/>
        <end position="168"/>
    </location>
</feature>
<dbReference type="PROSITE" id="PS50082">
    <property type="entry name" value="WD_REPEATS_2"/>
    <property type="match status" value="8"/>
</dbReference>
<organism evidence="7 8">
    <name type="scientific">Polyangium mundeleinium</name>
    <dbReference type="NCBI Taxonomy" id="2995306"/>
    <lineage>
        <taxon>Bacteria</taxon>
        <taxon>Pseudomonadati</taxon>
        <taxon>Myxococcota</taxon>
        <taxon>Polyangia</taxon>
        <taxon>Polyangiales</taxon>
        <taxon>Polyangiaceae</taxon>
        <taxon>Polyangium</taxon>
    </lineage>
</organism>
<dbReference type="InterPro" id="IPR036322">
    <property type="entry name" value="WD40_repeat_dom_sf"/>
</dbReference>
<dbReference type="PRINTS" id="PR00320">
    <property type="entry name" value="GPROTEINBRPT"/>
</dbReference>
<feature type="repeat" description="WD" evidence="3">
    <location>
        <begin position="881"/>
        <end position="922"/>
    </location>
</feature>
<feature type="repeat" description="WD" evidence="3">
    <location>
        <begin position="732"/>
        <end position="773"/>
    </location>
</feature>
<dbReference type="InterPro" id="IPR050349">
    <property type="entry name" value="WD_LIS1/nudF_dynein_reg"/>
</dbReference>
<protein>
    <submittedName>
        <fullName evidence="7">AAA family ATPase</fullName>
    </submittedName>
</protein>
<dbReference type="InterPro" id="IPR018391">
    <property type="entry name" value="PQQ_b-propeller_rpt"/>
</dbReference>
<dbReference type="PANTHER" id="PTHR44129">
    <property type="entry name" value="WD REPEAT-CONTAINING PROTEIN POP1"/>
    <property type="match status" value="1"/>
</dbReference>
<evidence type="ECO:0000256" key="2">
    <source>
        <dbReference type="ARBA" id="ARBA00022737"/>
    </source>
</evidence>
<gene>
    <name evidence="7" type="ORF">POL67_37745</name>
</gene>
<dbReference type="SUPFAM" id="SSF50978">
    <property type="entry name" value="WD40 repeat-like"/>
    <property type="match status" value="1"/>
</dbReference>
<dbReference type="CDD" id="cd00200">
    <property type="entry name" value="WD40"/>
    <property type="match status" value="1"/>
</dbReference>
<dbReference type="Proteomes" id="UP001221411">
    <property type="component" value="Unassembled WGS sequence"/>
</dbReference>
<dbReference type="PROSITE" id="PS00678">
    <property type="entry name" value="WD_REPEATS_1"/>
    <property type="match status" value="8"/>
</dbReference>
<accession>A0ABT5F0J3</accession>
<keyword evidence="1 3" id="KW-0853">WD repeat</keyword>
<feature type="compositionally biased region" description="Basic and acidic residues" evidence="4">
    <location>
        <begin position="1056"/>
        <end position="1068"/>
    </location>
</feature>
<dbReference type="RefSeq" id="WP_271925496.1">
    <property type="nucleotide sequence ID" value="NZ_JAQNDO010000001.1"/>
</dbReference>
<feature type="repeat" description="WD" evidence="3">
    <location>
        <begin position="690"/>
        <end position="731"/>
    </location>
</feature>
<evidence type="ECO:0000256" key="3">
    <source>
        <dbReference type="PROSITE-ProRule" id="PRU00221"/>
    </source>
</evidence>
<dbReference type="InterPro" id="IPR041664">
    <property type="entry name" value="AAA_16"/>
</dbReference>
<dbReference type="SMART" id="SM00564">
    <property type="entry name" value="PQQ"/>
    <property type="match status" value="5"/>
</dbReference>
<evidence type="ECO:0000259" key="5">
    <source>
        <dbReference type="Pfam" id="PF12770"/>
    </source>
</evidence>
<dbReference type="InterPro" id="IPR001680">
    <property type="entry name" value="WD40_rpt"/>
</dbReference>
<dbReference type="SUPFAM" id="SSF50998">
    <property type="entry name" value="Quinoprotein alcohol dehydrogenase-like"/>
    <property type="match status" value="1"/>
</dbReference>
<dbReference type="Pfam" id="PF00400">
    <property type="entry name" value="WD40"/>
    <property type="match status" value="8"/>
</dbReference>
<comment type="caution">
    <text evidence="7">The sequence shown here is derived from an EMBL/GenBank/DDBJ whole genome shotgun (WGS) entry which is preliminary data.</text>
</comment>
<keyword evidence="2" id="KW-0677">Repeat</keyword>
<feature type="region of interest" description="Disordered" evidence="4">
    <location>
        <begin position="1049"/>
        <end position="1076"/>
    </location>
</feature>
<dbReference type="EMBL" id="JAQNDO010000001">
    <property type="protein sequence ID" value="MDC0747134.1"/>
    <property type="molecule type" value="Genomic_DNA"/>
</dbReference>